<evidence type="ECO:0000313" key="2">
    <source>
        <dbReference type="EMBL" id="KAF5796407.1"/>
    </source>
</evidence>
<proteinExistence type="predicted"/>
<sequence length="138" mass="15757">MLYEVSIGHYTYFTQRHPHRMHPPNNSHNSTTTNRCYPDAMGRRHLLYLLYTSFARPPSSPPYFIVPPPPPPPPLLFRKGYCRETISHERAPSTLEEFKRLEEEKAGQRIGNRTVEKGKDGDTEVADTSKTGGSQSTK</sequence>
<dbReference type="Proteomes" id="UP000215914">
    <property type="component" value="Chromosome 8"/>
</dbReference>
<name>A0A251U8E7_HELAN</name>
<evidence type="ECO:0000313" key="4">
    <source>
        <dbReference type="Proteomes" id="UP000215914"/>
    </source>
</evidence>
<feature type="compositionally biased region" description="Basic and acidic residues" evidence="1">
    <location>
        <begin position="93"/>
        <end position="107"/>
    </location>
</feature>
<dbReference type="EMBL" id="CM007897">
    <property type="protein sequence ID" value="OTG19394.1"/>
    <property type="molecule type" value="Genomic_DNA"/>
</dbReference>
<evidence type="ECO:0000256" key="1">
    <source>
        <dbReference type="SAM" id="MobiDB-lite"/>
    </source>
</evidence>
<feature type="region of interest" description="Disordered" evidence="1">
    <location>
        <begin position="93"/>
        <end position="138"/>
    </location>
</feature>
<reference evidence="2" key="3">
    <citation type="submission" date="2020-06" db="EMBL/GenBank/DDBJ databases">
        <title>Helianthus annuus Genome sequencing and assembly Release 2.</title>
        <authorList>
            <person name="Gouzy J."/>
            <person name="Langlade N."/>
            <person name="Munos S."/>
        </authorList>
    </citation>
    <scope>NUCLEOTIDE SEQUENCE</scope>
    <source>
        <tissue evidence="2">Leaves</tissue>
    </source>
</reference>
<reference evidence="2 4" key="1">
    <citation type="journal article" date="2017" name="Nature">
        <title>The sunflower genome provides insights into oil metabolism, flowering and Asterid evolution.</title>
        <authorList>
            <person name="Badouin H."/>
            <person name="Gouzy J."/>
            <person name="Grassa C.J."/>
            <person name="Murat F."/>
            <person name="Staton S.E."/>
            <person name="Cottret L."/>
            <person name="Lelandais-Briere C."/>
            <person name="Owens G.L."/>
            <person name="Carrere S."/>
            <person name="Mayjonade B."/>
            <person name="Legrand L."/>
            <person name="Gill N."/>
            <person name="Kane N.C."/>
            <person name="Bowers J.E."/>
            <person name="Hubner S."/>
            <person name="Bellec A."/>
            <person name="Berard A."/>
            <person name="Berges H."/>
            <person name="Blanchet N."/>
            <person name="Boniface M.C."/>
            <person name="Brunel D."/>
            <person name="Catrice O."/>
            <person name="Chaidir N."/>
            <person name="Claudel C."/>
            <person name="Donnadieu C."/>
            <person name="Faraut T."/>
            <person name="Fievet G."/>
            <person name="Helmstetter N."/>
            <person name="King M."/>
            <person name="Knapp S.J."/>
            <person name="Lai Z."/>
            <person name="Le Paslier M.C."/>
            <person name="Lippi Y."/>
            <person name="Lorenzon L."/>
            <person name="Mandel J.R."/>
            <person name="Marage G."/>
            <person name="Marchand G."/>
            <person name="Marquand E."/>
            <person name="Bret-Mestries E."/>
            <person name="Morien E."/>
            <person name="Nambeesan S."/>
            <person name="Nguyen T."/>
            <person name="Pegot-Espagnet P."/>
            <person name="Pouilly N."/>
            <person name="Raftis F."/>
            <person name="Sallet E."/>
            <person name="Schiex T."/>
            <person name="Thomas J."/>
            <person name="Vandecasteele C."/>
            <person name="Vares D."/>
            <person name="Vear F."/>
            <person name="Vautrin S."/>
            <person name="Crespi M."/>
            <person name="Mangin B."/>
            <person name="Burke J.M."/>
            <person name="Salse J."/>
            <person name="Munos S."/>
            <person name="Vincourt P."/>
            <person name="Rieseberg L.H."/>
            <person name="Langlade N.B."/>
        </authorList>
    </citation>
    <scope>NUCLEOTIDE SEQUENCE [LARGE SCALE GENOMIC DNA]</scope>
    <source>
        <strain evidence="4">cv. SF193</strain>
        <tissue evidence="2">Leaves</tissue>
    </source>
</reference>
<dbReference type="Gramene" id="mRNA:HanXRQr2_Chr08g0351081">
    <property type="protein sequence ID" value="mRNA:HanXRQr2_Chr08g0351081"/>
    <property type="gene ID" value="HanXRQr2_Chr08g0351081"/>
</dbReference>
<evidence type="ECO:0000313" key="3">
    <source>
        <dbReference type="EMBL" id="OTG19394.1"/>
    </source>
</evidence>
<dbReference type="InParanoid" id="A0A251U8E7"/>
<dbReference type="EMBL" id="MNCJ02000323">
    <property type="protein sequence ID" value="KAF5796407.1"/>
    <property type="molecule type" value="Genomic_DNA"/>
</dbReference>
<protein>
    <submittedName>
        <fullName evidence="3">Uncharacterized protein</fullName>
    </submittedName>
</protein>
<accession>A0A251U8E7</accession>
<dbReference type="AlphaFoldDB" id="A0A251U8E7"/>
<organism evidence="3 4">
    <name type="scientific">Helianthus annuus</name>
    <name type="common">Common sunflower</name>
    <dbReference type="NCBI Taxonomy" id="4232"/>
    <lineage>
        <taxon>Eukaryota</taxon>
        <taxon>Viridiplantae</taxon>
        <taxon>Streptophyta</taxon>
        <taxon>Embryophyta</taxon>
        <taxon>Tracheophyta</taxon>
        <taxon>Spermatophyta</taxon>
        <taxon>Magnoliopsida</taxon>
        <taxon>eudicotyledons</taxon>
        <taxon>Gunneridae</taxon>
        <taxon>Pentapetalae</taxon>
        <taxon>asterids</taxon>
        <taxon>campanulids</taxon>
        <taxon>Asterales</taxon>
        <taxon>Asteraceae</taxon>
        <taxon>Asteroideae</taxon>
        <taxon>Heliantheae alliance</taxon>
        <taxon>Heliantheae</taxon>
        <taxon>Helianthus</taxon>
    </lineage>
</organism>
<feature type="compositionally biased region" description="Polar residues" evidence="1">
    <location>
        <begin position="126"/>
        <end position="138"/>
    </location>
</feature>
<keyword evidence="4" id="KW-1185">Reference proteome</keyword>
<gene>
    <name evidence="3" type="ORF">HannXRQ_Chr08g0233591</name>
    <name evidence="2" type="ORF">HanXRQr2_Chr08g0351081</name>
</gene>
<reference evidence="3" key="2">
    <citation type="submission" date="2017-02" db="EMBL/GenBank/DDBJ databases">
        <title>Sunflower complete genome.</title>
        <authorList>
            <person name="Langlade N."/>
            <person name="Munos S."/>
        </authorList>
    </citation>
    <scope>NUCLEOTIDE SEQUENCE [LARGE SCALE GENOMIC DNA]</scope>
    <source>
        <tissue evidence="3">Leaves</tissue>
    </source>
</reference>